<comment type="caution">
    <text evidence="1">The sequence shown here is derived from an EMBL/GenBank/DDBJ whole genome shotgun (WGS) entry which is preliminary data.</text>
</comment>
<feature type="non-terminal residue" evidence="1">
    <location>
        <position position="1"/>
    </location>
</feature>
<evidence type="ECO:0000313" key="1">
    <source>
        <dbReference type="EMBL" id="ETJ38056.1"/>
    </source>
</evidence>
<accession>W1Y6M0</accession>
<dbReference type="AlphaFoldDB" id="W1Y6M0"/>
<gene>
    <name evidence="1" type="ORF">Q604_UNBC07790G0018</name>
</gene>
<protein>
    <submittedName>
        <fullName evidence="1">Uncharacterized protein</fullName>
    </submittedName>
</protein>
<dbReference type="EMBL" id="AZMM01007790">
    <property type="protein sequence ID" value="ETJ38056.1"/>
    <property type="molecule type" value="Genomic_DNA"/>
</dbReference>
<name>W1Y6M0_9ZZZZ</name>
<sequence length="24" mass="2779">YSSRGKVKSKLVNKCKGENYTYLL</sequence>
<reference evidence="1" key="1">
    <citation type="submission" date="2013-12" db="EMBL/GenBank/DDBJ databases">
        <title>A Varibaculum cambriense genome reconstructed from a premature infant gut community with otherwise low bacterial novelty that shifts toward anaerobic metabolism during the third week of life.</title>
        <authorList>
            <person name="Brown C.T."/>
            <person name="Sharon I."/>
            <person name="Thomas B.C."/>
            <person name="Castelle C.J."/>
            <person name="Morowitz M.J."/>
            <person name="Banfield J.F."/>
        </authorList>
    </citation>
    <scope>NUCLEOTIDE SEQUENCE</scope>
</reference>
<organism evidence="1">
    <name type="scientific">human gut metagenome</name>
    <dbReference type="NCBI Taxonomy" id="408170"/>
    <lineage>
        <taxon>unclassified sequences</taxon>
        <taxon>metagenomes</taxon>
        <taxon>organismal metagenomes</taxon>
    </lineage>
</organism>
<proteinExistence type="predicted"/>